<sequence length="70" mass="8156">MTFFGQHEYWSWLPKILWGVSKLSERLVSILQDNIRRSLPKVIAKIRTRMSETQKELLELGTPLESLGAQ</sequence>
<evidence type="ECO:0000313" key="2">
    <source>
        <dbReference type="EMBL" id="KAG6944120.1"/>
    </source>
</evidence>
<dbReference type="Proteomes" id="UP000709295">
    <property type="component" value="Unassembled WGS sequence"/>
</dbReference>
<evidence type="ECO:0000313" key="3">
    <source>
        <dbReference type="Proteomes" id="UP000709295"/>
    </source>
</evidence>
<dbReference type="EMBL" id="JAENGY010002468">
    <property type="protein sequence ID" value="KAG6944120.1"/>
    <property type="molecule type" value="Genomic_DNA"/>
</dbReference>
<dbReference type="AlphaFoldDB" id="A0A8J5ISU8"/>
<feature type="domain" description="Dynamin stalk" evidence="1">
    <location>
        <begin position="2"/>
        <end position="64"/>
    </location>
</feature>
<proteinExistence type="predicted"/>
<name>A0A8J5ISU8_9STRA</name>
<gene>
    <name evidence="2" type="ORF">JG688_00017258</name>
</gene>
<keyword evidence="3" id="KW-1185">Reference proteome</keyword>
<reference evidence="2" key="1">
    <citation type="submission" date="2021-01" db="EMBL/GenBank/DDBJ databases">
        <title>Phytophthora aleatoria, a newly-described species from Pinus radiata is distinct from Phytophthora cactorum isolates based on comparative genomics.</title>
        <authorList>
            <person name="Mcdougal R."/>
            <person name="Panda P."/>
            <person name="Williams N."/>
            <person name="Studholme D.J."/>
        </authorList>
    </citation>
    <scope>NUCLEOTIDE SEQUENCE</scope>
    <source>
        <strain evidence="2">NZFS 4037</strain>
    </source>
</reference>
<dbReference type="Pfam" id="PF01031">
    <property type="entry name" value="Dynamin_M"/>
    <property type="match status" value="1"/>
</dbReference>
<accession>A0A8J5ISU8</accession>
<evidence type="ECO:0000259" key="1">
    <source>
        <dbReference type="Pfam" id="PF01031"/>
    </source>
</evidence>
<protein>
    <recommendedName>
        <fullName evidence="1">Dynamin stalk domain-containing protein</fullName>
    </recommendedName>
</protein>
<organism evidence="2 3">
    <name type="scientific">Phytophthora aleatoria</name>
    <dbReference type="NCBI Taxonomy" id="2496075"/>
    <lineage>
        <taxon>Eukaryota</taxon>
        <taxon>Sar</taxon>
        <taxon>Stramenopiles</taxon>
        <taxon>Oomycota</taxon>
        <taxon>Peronosporomycetes</taxon>
        <taxon>Peronosporales</taxon>
        <taxon>Peronosporaceae</taxon>
        <taxon>Phytophthora</taxon>
    </lineage>
</organism>
<comment type="caution">
    <text evidence="2">The sequence shown here is derived from an EMBL/GenBank/DDBJ whole genome shotgun (WGS) entry which is preliminary data.</text>
</comment>
<dbReference type="InterPro" id="IPR000375">
    <property type="entry name" value="Dynamin_stalk"/>
</dbReference>